<feature type="transmembrane region" description="Helical" evidence="8">
    <location>
        <begin position="439"/>
        <end position="458"/>
    </location>
</feature>
<dbReference type="PANTHER" id="PTHR41394:SF5">
    <property type="entry name" value="SLC41A_MGTE INTEGRAL MEMBRANE DOMAIN-CONTAINING PROTEIN"/>
    <property type="match status" value="1"/>
</dbReference>
<organism evidence="11 12">
    <name type="scientific">Vibrio mediterranei</name>
    <dbReference type="NCBI Taxonomy" id="689"/>
    <lineage>
        <taxon>Bacteria</taxon>
        <taxon>Pseudomonadati</taxon>
        <taxon>Pseudomonadota</taxon>
        <taxon>Gammaproteobacteria</taxon>
        <taxon>Vibrionales</taxon>
        <taxon>Vibrionaceae</taxon>
        <taxon>Vibrio</taxon>
    </lineage>
</organism>
<evidence type="ECO:0000256" key="1">
    <source>
        <dbReference type="ARBA" id="ARBA00004141"/>
    </source>
</evidence>
<evidence type="ECO:0000256" key="2">
    <source>
        <dbReference type="ARBA" id="ARBA00009749"/>
    </source>
</evidence>
<keyword evidence="5" id="KW-0460">Magnesium</keyword>
<keyword evidence="4 8" id="KW-0812">Transmembrane</keyword>
<evidence type="ECO:0000259" key="10">
    <source>
        <dbReference type="Pfam" id="PF03448"/>
    </source>
</evidence>
<proteinExistence type="inferred from homology"/>
<gene>
    <name evidence="11" type="ORF">ECB94_19045</name>
</gene>
<dbReference type="SUPFAM" id="SSF54631">
    <property type="entry name" value="CBS-domain pair"/>
    <property type="match status" value="1"/>
</dbReference>
<feature type="transmembrane region" description="Helical" evidence="8">
    <location>
        <begin position="399"/>
        <end position="427"/>
    </location>
</feature>
<reference evidence="11 12" key="1">
    <citation type="submission" date="2018-11" db="EMBL/GenBank/DDBJ databases">
        <title>Complete Genome Sequence of Vbrio mediterranei 117-T6: a Potential Pathogen Bacteria Isolated from the Conchocelis of Pyropia.</title>
        <authorList>
            <person name="Liu Q."/>
        </authorList>
    </citation>
    <scope>NUCLEOTIDE SEQUENCE [LARGE SCALE GENOMIC DNA]</scope>
    <source>
        <strain evidence="11 12">117-T6</strain>
    </source>
</reference>
<dbReference type="SUPFAM" id="SSF161093">
    <property type="entry name" value="MgtE membrane domain-like"/>
    <property type="match status" value="1"/>
</dbReference>
<evidence type="ECO:0000256" key="6">
    <source>
        <dbReference type="ARBA" id="ARBA00022989"/>
    </source>
</evidence>
<dbReference type="AlphaFoldDB" id="A0A3G4VF51"/>
<dbReference type="Pfam" id="PF03448">
    <property type="entry name" value="MgtE_N"/>
    <property type="match status" value="1"/>
</dbReference>
<comment type="subcellular location">
    <subcellularLocation>
        <location evidence="1">Membrane</location>
        <topology evidence="1">Multi-pass membrane protein</topology>
    </subcellularLocation>
</comment>
<dbReference type="InterPro" id="IPR046342">
    <property type="entry name" value="CBS_dom_sf"/>
</dbReference>
<evidence type="ECO:0000313" key="12">
    <source>
        <dbReference type="Proteomes" id="UP000279760"/>
    </source>
</evidence>
<feature type="domain" description="SLC41A/MgtE integral membrane" evidence="9">
    <location>
        <begin position="332"/>
        <end position="456"/>
    </location>
</feature>
<dbReference type="InterPro" id="IPR036739">
    <property type="entry name" value="SLC41_membr_dom_sf"/>
</dbReference>
<dbReference type="InterPro" id="IPR006667">
    <property type="entry name" value="SLC41_membr_dom"/>
</dbReference>
<keyword evidence="7 8" id="KW-0472">Membrane</keyword>
<evidence type="ECO:0000259" key="9">
    <source>
        <dbReference type="Pfam" id="PF01769"/>
    </source>
</evidence>
<dbReference type="EMBL" id="CP033578">
    <property type="protein sequence ID" value="AYV23393.1"/>
    <property type="molecule type" value="Genomic_DNA"/>
</dbReference>
<evidence type="ECO:0000256" key="5">
    <source>
        <dbReference type="ARBA" id="ARBA00022842"/>
    </source>
</evidence>
<comment type="similarity">
    <text evidence="2">Belongs to the SLC41A transporter family.</text>
</comment>
<protein>
    <submittedName>
        <fullName evidence="11">Magnesium transporter</fullName>
    </submittedName>
</protein>
<feature type="transmembrane region" description="Helical" evidence="8">
    <location>
        <begin position="298"/>
        <end position="318"/>
    </location>
</feature>
<evidence type="ECO:0000256" key="3">
    <source>
        <dbReference type="ARBA" id="ARBA00022448"/>
    </source>
</evidence>
<keyword evidence="3" id="KW-0813">Transport</keyword>
<dbReference type="Gene3D" id="1.10.357.20">
    <property type="entry name" value="SLC41 divalent cation transporters, integral membrane domain"/>
    <property type="match status" value="1"/>
</dbReference>
<dbReference type="PANTHER" id="PTHR41394">
    <property type="entry name" value="MAGNESIUM TRANSPORTER MGTE"/>
    <property type="match status" value="1"/>
</dbReference>
<feature type="transmembrane region" description="Helical" evidence="8">
    <location>
        <begin position="372"/>
        <end position="393"/>
    </location>
</feature>
<dbReference type="Gene3D" id="3.10.580.10">
    <property type="entry name" value="CBS-domain"/>
    <property type="match status" value="1"/>
</dbReference>
<dbReference type="SUPFAM" id="SSF158791">
    <property type="entry name" value="MgtE N-terminal domain-like"/>
    <property type="match status" value="1"/>
</dbReference>
<feature type="domain" description="Magnesium transporter MgtE intracellular" evidence="10">
    <location>
        <begin position="46"/>
        <end position="141"/>
    </location>
</feature>
<accession>A0A3G4VF51</accession>
<dbReference type="GO" id="GO:0008324">
    <property type="term" value="F:monoatomic cation transmembrane transporter activity"/>
    <property type="evidence" value="ECO:0007669"/>
    <property type="project" value="InterPro"/>
</dbReference>
<feature type="transmembrane region" description="Helical" evidence="8">
    <location>
        <begin position="324"/>
        <end position="351"/>
    </location>
</feature>
<dbReference type="Pfam" id="PF01769">
    <property type="entry name" value="MgtE"/>
    <property type="match status" value="1"/>
</dbReference>
<dbReference type="InterPro" id="IPR006668">
    <property type="entry name" value="Mg_transptr_MgtE_intracell_dom"/>
</dbReference>
<evidence type="ECO:0000256" key="8">
    <source>
        <dbReference type="SAM" id="Phobius"/>
    </source>
</evidence>
<keyword evidence="6 8" id="KW-1133">Transmembrane helix</keyword>
<evidence type="ECO:0000313" key="11">
    <source>
        <dbReference type="EMBL" id="AYV23393.1"/>
    </source>
</evidence>
<sequence length="463" mass="50246">MSFLTVSLDSEETVTLYNEVLNGIKSSNVTTIQLNIEQADATLLPHVLRKLTSDERVKLWQLVSEASPILAANLLDHFSDTELIHLVQALPLSVTTVLFQYIRAVDRRMLISHLPAEVQHQLKLALPPTWKHEEKAALAYPASSAGGICKSEILKVDESTTVADLGAILRAEEHSADRIEWRHIYLHDSTGAYLGTLKIRDIFLRPYSAKLSDYLDPSVPTVLPEQDLNTLKSILDNTFHPIIPVVDEAGFQIGAVGSKQLNEALYERSKQQLLEQSGIWGGDECRTMPNNVRNLRRLAFLIPSVILSYAAVSIIAAYEPIIEQIAVLAAILPLVANLSGAAGNQAVAVSIRELSTGHLSSKDLLYVVSKELPIGAINGILIGLVLTVLTLLSHGGAHVALPLLIGLAYAFSSSVAVVIGGSLPLLLKRLGLDPAMLSSPILTTLTDAISFFSVLYLAQSFLL</sequence>
<dbReference type="Proteomes" id="UP000279760">
    <property type="component" value="Chromosome 2"/>
</dbReference>
<name>A0A3G4VF51_9VIBR</name>
<evidence type="ECO:0000256" key="7">
    <source>
        <dbReference type="ARBA" id="ARBA00023136"/>
    </source>
</evidence>
<dbReference type="GO" id="GO:0016020">
    <property type="term" value="C:membrane"/>
    <property type="evidence" value="ECO:0007669"/>
    <property type="project" value="UniProtKB-SubCell"/>
</dbReference>
<evidence type="ECO:0000256" key="4">
    <source>
        <dbReference type="ARBA" id="ARBA00022692"/>
    </source>
</evidence>
<dbReference type="RefSeq" id="WP_124941406.1">
    <property type="nucleotide sequence ID" value="NZ_CP033578.1"/>
</dbReference>